<accession>A0A250JQG5</accession>
<dbReference type="Proteomes" id="UP000217343">
    <property type="component" value="Chromosome"/>
</dbReference>
<organism evidence="1 2">
    <name type="scientific">Corallococcus macrosporus DSM 14697</name>
    <dbReference type="NCBI Taxonomy" id="1189310"/>
    <lineage>
        <taxon>Bacteria</taxon>
        <taxon>Pseudomonadati</taxon>
        <taxon>Myxococcota</taxon>
        <taxon>Myxococcia</taxon>
        <taxon>Myxococcales</taxon>
        <taxon>Cystobacterineae</taxon>
        <taxon>Myxococcaceae</taxon>
        <taxon>Corallococcus</taxon>
    </lineage>
</organism>
<keyword evidence="2" id="KW-1185">Reference proteome</keyword>
<evidence type="ECO:0000313" key="1">
    <source>
        <dbReference type="EMBL" id="ATB45908.1"/>
    </source>
</evidence>
<protein>
    <submittedName>
        <fullName evidence="1">Uncharacterized protein</fullName>
    </submittedName>
</protein>
<dbReference type="KEGG" id="mmas:MYMAC_001496"/>
<reference evidence="1 2" key="1">
    <citation type="submission" date="2017-06" db="EMBL/GenBank/DDBJ databases">
        <title>Sequencing and comparative analysis of myxobacterial genomes.</title>
        <authorList>
            <person name="Rupp O."/>
            <person name="Goesmann A."/>
            <person name="Sogaard-Andersen L."/>
        </authorList>
    </citation>
    <scope>NUCLEOTIDE SEQUENCE [LARGE SCALE GENOMIC DNA]</scope>
    <source>
        <strain evidence="1 2">DSM 14697</strain>
    </source>
</reference>
<evidence type="ECO:0000313" key="2">
    <source>
        <dbReference type="Proteomes" id="UP000217343"/>
    </source>
</evidence>
<proteinExistence type="predicted"/>
<name>A0A250JQG5_9BACT</name>
<dbReference type="EMBL" id="CP022203">
    <property type="protein sequence ID" value="ATB45908.1"/>
    <property type="molecule type" value="Genomic_DNA"/>
</dbReference>
<sequence>MMGHMTADDSSTPAKPQDELLELLDEVINAYVVTKRRFPLLLATTMSIDKLIDRLRSQNTGPRAPGLWNDAVLQLLRDSFDVFVIDLASIRERLVEGSGLLNRLKKDCARLRRCEPSEIPPQPIMLFGDMRGADRARIEAETQQHNRERIAGSINASLARLFPDEYPVTPEGVGALIRRFMKSTEPVVRDRNHVRAHRYEYRSFDRHQYFQPLDEIQGQLDIFEQLLGDLFHVLRWGVVGFELQFEADSEGAAEDLADLMVHGSINDAVNVYKVAQQTPENPVPWYYARRNRFFEAQPGPGKDNNQG</sequence>
<dbReference type="AlphaFoldDB" id="A0A250JQG5"/>
<gene>
    <name evidence="1" type="ORF">MYMAC_001496</name>
</gene>